<proteinExistence type="predicted"/>
<evidence type="ECO:0000313" key="1">
    <source>
        <dbReference type="EMBL" id="MBX64406.1"/>
    </source>
</evidence>
<sequence length="27" mass="2917">MLLIPSLVYGAVTLCYCLAHNDGIHSL</sequence>
<protein>
    <submittedName>
        <fullName evidence="1">Uncharacterized protein</fullName>
    </submittedName>
</protein>
<name>A0A2P2QBN6_RHIMU</name>
<reference evidence="1" key="1">
    <citation type="submission" date="2018-02" db="EMBL/GenBank/DDBJ databases">
        <title>Rhizophora mucronata_Transcriptome.</title>
        <authorList>
            <person name="Meera S.P."/>
            <person name="Sreeshan A."/>
            <person name="Augustine A."/>
        </authorList>
    </citation>
    <scope>NUCLEOTIDE SEQUENCE</scope>
    <source>
        <tissue evidence="1">Leaf</tissue>
    </source>
</reference>
<dbReference type="EMBL" id="GGEC01083922">
    <property type="protein sequence ID" value="MBX64406.1"/>
    <property type="molecule type" value="Transcribed_RNA"/>
</dbReference>
<organism evidence="1">
    <name type="scientific">Rhizophora mucronata</name>
    <name type="common">Asiatic mangrove</name>
    <dbReference type="NCBI Taxonomy" id="61149"/>
    <lineage>
        <taxon>Eukaryota</taxon>
        <taxon>Viridiplantae</taxon>
        <taxon>Streptophyta</taxon>
        <taxon>Embryophyta</taxon>
        <taxon>Tracheophyta</taxon>
        <taxon>Spermatophyta</taxon>
        <taxon>Magnoliopsida</taxon>
        <taxon>eudicotyledons</taxon>
        <taxon>Gunneridae</taxon>
        <taxon>Pentapetalae</taxon>
        <taxon>rosids</taxon>
        <taxon>fabids</taxon>
        <taxon>Malpighiales</taxon>
        <taxon>Rhizophoraceae</taxon>
        <taxon>Rhizophora</taxon>
    </lineage>
</organism>
<accession>A0A2P2QBN6</accession>
<dbReference type="AlphaFoldDB" id="A0A2P2QBN6"/>